<reference evidence="4" key="3">
    <citation type="submission" date="2025-09" db="UniProtKB">
        <authorList>
            <consortium name="Ensembl"/>
        </authorList>
    </citation>
    <scope>IDENTIFICATION</scope>
</reference>
<evidence type="ECO:0000256" key="2">
    <source>
        <dbReference type="ARBA" id="ARBA00009265"/>
    </source>
</evidence>
<dbReference type="Ensembl" id="ENSCSAVT00000010365.1">
    <property type="protein sequence ID" value="ENSCSAVP00000010240.1"/>
    <property type="gene ID" value="ENSCSAVG00000006035.1"/>
</dbReference>
<dbReference type="InParanoid" id="H2YY29"/>
<comment type="subcellular location">
    <subcellularLocation>
        <location evidence="1">Nucleus</location>
    </subcellularLocation>
</comment>
<accession>H2YY29</accession>
<dbReference type="GO" id="GO:1902369">
    <property type="term" value="P:negative regulation of RNA catabolic process"/>
    <property type="evidence" value="ECO:0007669"/>
    <property type="project" value="TreeGrafter"/>
</dbReference>
<dbReference type="PANTHER" id="PTHR13471:SF0">
    <property type="entry name" value="NUCLEAR EXOSOME REGULATOR NRDE2"/>
    <property type="match status" value="1"/>
</dbReference>
<sequence>MHRVRIDLISPTFERSTLYRNAVLFALDDFPDCPEFALKLCQIEVGTAISSTARKLFNPATTVSAAFFSVYFELLTHRRNAAHGDYHSTARVTNVLERAVASHSGSVLLWRLLVHFSTSKETVFTRANFACPWSKTFACDQIRLEPDSIPELVKNMQDRGLRIRTPVEEVQLLLAM</sequence>
<evidence type="ECO:0000256" key="3">
    <source>
        <dbReference type="ARBA" id="ARBA00023242"/>
    </source>
</evidence>
<evidence type="ECO:0000256" key="1">
    <source>
        <dbReference type="ARBA" id="ARBA00004123"/>
    </source>
</evidence>
<keyword evidence="5" id="KW-1185">Reference proteome</keyword>
<dbReference type="Proteomes" id="UP000007875">
    <property type="component" value="Unassembled WGS sequence"/>
</dbReference>
<evidence type="ECO:0000313" key="4">
    <source>
        <dbReference type="Ensembl" id="ENSCSAVP00000010240.1"/>
    </source>
</evidence>
<comment type="similarity">
    <text evidence="2">Belongs to the NRDE2 family.</text>
</comment>
<protein>
    <submittedName>
        <fullName evidence="4">Uncharacterized protein</fullName>
    </submittedName>
</protein>
<proteinExistence type="inferred from homology"/>
<dbReference type="GeneTree" id="ENSGT00390000005524"/>
<reference evidence="4" key="2">
    <citation type="submission" date="2025-08" db="UniProtKB">
        <authorList>
            <consortium name="Ensembl"/>
        </authorList>
    </citation>
    <scope>IDENTIFICATION</scope>
</reference>
<dbReference type="STRING" id="51511.ENSCSAVP00000010240"/>
<dbReference type="InterPro" id="IPR013633">
    <property type="entry name" value="NRDE-2"/>
</dbReference>
<dbReference type="GO" id="GO:0031048">
    <property type="term" value="P:regulatory ncRNA-mediated heterochromatin formation"/>
    <property type="evidence" value="ECO:0007669"/>
    <property type="project" value="TreeGrafter"/>
</dbReference>
<reference evidence="5" key="1">
    <citation type="submission" date="2003-08" db="EMBL/GenBank/DDBJ databases">
        <authorList>
            <person name="Birren B."/>
            <person name="Nusbaum C."/>
            <person name="Abebe A."/>
            <person name="Abouelleil A."/>
            <person name="Adekoya E."/>
            <person name="Ait-zahra M."/>
            <person name="Allen N."/>
            <person name="Allen T."/>
            <person name="An P."/>
            <person name="Anderson M."/>
            <person name="Anderson S."/>
            <person name="Arachchi H."/>
            <person name="Armbruster J."/>
            <person name="Bachantsang P."/>
            <person name="Baldwin J."/>
            <person name="Barry A."/>
            <person name="Bayul T."/>
            <person name="Blitshsteyn B."/>
            <person name="Bloom T."/>
            <person name="Blye J."/>
            <person name="Boguslavskiy L."/>
            <person name="Borowsky M."/>
            <person name="Boukhgalter B."/>
            <person name="Brunache A."/>
            <person name="Butler J."/>
            <person name="Calixte N."/>
            <person name="Calvo S."/>
            <person name="Camarata J."/>
            <person name="Campo K."/>
            <person name="Chang J."/>
            <person name="Cheshatsang Y."/>
            <person name="Citroen M."/>
            <person name="Collymore A."/>
            <person name="Considine T."/>
            <person name="Cook A."/>
            <person name="Cooke P."/>
            <person name="Corum B."/>
            <person name="Cuomo C."/>
            <person name="David R."/>
            <person name="Dawoe T."/>
            <person name="Degray S."/>
            <person name="Dodge S."/>
            <person name="Dooley K."/>
            <person name="Dorje P."/>
            <person name="Dorjee K."/>
            <person name="Dorris L."/>
            <person name="Duffey N."/>
            <person name="Dupes A."/>
            <person name="Elkins T."/>
            <person name="Engels R."/>
            <person name="Erickson J."/>
            <person name="Farina A."/>
            <person name="Faro S."/>
            <person name="Ferreira P."/>
            <person name="Fischer H."/>
            <person name="Fitzgerald M."/>
            <person name="Foley K."/>
            <person name="Gage D."/>
            <person name="Galagan J."/>
            <person name="Gearin G."/>
            <person name="Gnerre S."/>
            <person name="Gnirke A."/>
            <person name="Goyette A."/>
            <person name="Graham J."/>
            <person name="Grandbois E."/>
            <person name="Gyaltsen K."/>
            <person name="Hafez N."/>
            <person name="Hagopian D."/>
            <person name="Hagos B."/>
            <person name="Hall J."/>
            <person name="Hatcher B."/>
            <person name="Heller A."/>
            <person name="Higgins H."/>
            <person name="Honan T."/>
            <person name="Horn A."/>
            <person name="Houde N."/>
            <person name="Hughes L."/>
            <person name="Hulme W."/>
            <person name="Husby E."/>
            <person name="Iliev I."/>
            <person name="Jaffe D."/>
            <person name="Jones C."/>
            <person name="Kamal M."/>
            <person name="Kamat A."/>
            <person name="Kamvysselis M."/>
            <person name="Karlsson E."/>
            <person name="Kells C."/>
            <person name="Kieu A."/>
            <person name="Kisner P."/>
            <person name="Kodira C."/>
            <person name="Kulbokas E."/>
            <person name="Labutti K."/>
            <person name="Lama D."/>
            <person name="Landers T."/>
            <person name="Leger J."/>
            <person name="Levine S."/>
            <person name="Lewis D."/>
            <person name="Lewis T."/>
            <person name="Lindblad-toh K."/>
            <person name="Liu X."/>
            <person name="Lokyitsang T."/>
            <person name="Lokyitsang Y."/>
            <person name="Lucien O."/>
            <person name="Lui A."/>
            <person name="Ma L.J."/>
            <person name="Mabbitt R."/>
            <person name="Macdonald J."/>
            <person name="Maclean C."/>
            <person name="Major J."/>
            <person name="Manning J."/>
            <person name="Marabella R."/>
            <person name="Maru K."/>
            <person name="Matthews C."/>
            <person name="Mauceli E."/>
            <person name="Mccarthy M."/>
            <person name="Mcdonough S."/>
            <person name="Mcghee T."/>
            <person name="Meldrim J."/>
            <person name="Meneus L."/>
            <person name="Mesirov J."/>
            <person name="Mihalev A."/>
            <person name="Mihova T."/>
            <person name="Mikkelsen T."/>
            <person name="Mlenga V."/>
            <person name="Moru K."/>
            <person name="Mozes J."/>
            <person name="Mulrain L."/>
            <person name="Munson G."/>
            <person name="Naylor J."/>
            <person name="Newes C."/>
            <person name="Nguyen C."/>
            <person name="Nguyen N."/>
            <person name="Nguyen T."/>
            <person name="Nicol R."/>
            <person name="Nielsen C."/>
            <person name="Nizzari M."/>
            <person name="Norbu C."/>
            <person name="Norbu N."/>
            <person name="O'donnell P."/>
            <person name="Okoawo O."/>
            <person name="O'leary S."/>
            <person name="Omotosho B."/>
            <person name="O'neill K."/>
            <person name="Osman S."/>
            <person name="Parker S."/>
            <person name="Perrin D."/>
            <person name="Phunkhang P."/>
            <person name="Piqani B."/>
            <person name="Purcell S."/>
            <person name="Rachupka T."/>
            <person name="Ramasamy U."/>
            <person name="Rameau R."/>
            <person name="Ray V."/>
            <person name="Raymond C."/>
            <person name="Retta R."/>
            <person name="Richardson S."/>
            <person name="Rise C."/>
            <person name="Rodriguez J."/>
            <person name="Rogers J."/>
            <person name="Rogov P."/>
            <person name="Rutman M."/>
            <person name="Schupbach R."/>
            <person name="Seaman C."/>
            <person name="Settipalli S."/>
            <person name="Sharpe T."/>
            <person name="Sheridan J."/>
            <person name="Sherpa N."/>
            <person name="Shi J."/>
            <person name="Smirnov S."/>
            <person name="Smith C."/>
            <person name="Sougnez C."/>
            <person name="Spencer B."/>
            <person name="Stalker J."/>
            <person name="Stange-thomann N."/>
            <person name="Stavropoulos S."/>
            <person name="Stetson K."/>
            <person name="Stone C."/>
            <person name="Stone S."/>
            <person name="Stubbs M."/>
            <person name="Talamas J."/>
            <person name="Tchuinga P."/>
            <person name="Tenzing P."/>
            <person name="Tesfaye S."/>
            <person name="Theodore J."/>
            <person name="Thoulutsang Y."/>
            <person name="Topham K."/>
            <person name="Towey S."/>
            <person name="Tsamla T."/>
            <person name="Tsomo N."/>
            <person name="Vallee D."/>
            <person name="Vassiliev H."/>
            <person name="Venkataraman V."/>
            <person name="Vinson J."/>
            <person name="Vo A."/>
            <person name="Wade C."/>
            <person name="Wang S."/>
            <person name="Wangchuk T."/>
            <person name="Wangdi T."/>
            <person name="Whittaker C."/>
            <person name="Wilkinson J."/>
            <person name="Wu Y."/>
            <person name="Wyman D."/>
            <person name="Yadav S."/>
            <person name="Yang S."/>
            <person name="Yang X."/>
            <person name="Yeager S."/>
            <person name="Yee E."/>
            <person name="Young G."/>
            <person name="Zainoun J."/>
            <person name="Zembeck L."/>
            <person name="Zimmer A."/>
            <person name="Zody M."/>
            <person name="Lander E."/>
        </authorList>
    </citation>
    <scope>NUCLEOTIDE SEQUENCE [LARGE SCALE GENOMIC DNA]</scope>
</reference>
<evidence type="ECO:0000313" key="5">
    <source>
        <dbReference type="Proteomes" id="UP000007875"/>
    </source>
</evidence>
<dbReference type="PANTHER" id="PTHR13471">
    <property type="entry name" value="TETRATRICOPEPTIDE-LIKE HELICAL"/>
    <property type="match status" value="1"/>
</dbReference>
<keyword evidence="3" id="KW-0539">Nucleus</keyword>
<organism evidence="4 5">
    <name type="scientific">Ciona savignyi</name>
    <name type="common">Pacific transparent sea squirt</name>
    <dbReference type="NCBI Taxonomy" id="51511"/>
    <lineage>
        <taxon>Eukaryota</taxon>
        <taxon>Metazoa</taxon>
        <taxon>Chordata</taxon>
        <taxon>Tunicata</taxon>
        <taxon>Ascidiacea</taxon>
        <taxon>Phlebobranchia</taxon>
        <taxon>Cionidae</taxon>
        <taxon>Ciona</taxon>
    </lineage>
</organism>
<dbReference type="HOGENOM" id="CLU_1524604_0_0_1"/>
<dbReference type="AlphaFoldDB" id="H2YY29"/>
<dbReference type="GO" id="GO:0071013">
    <property type="term" value="C:catalytic step 2 spliceosome"/>
    <property type="evidence" value="ECO:0007669"/>
    <property type="project" value="TreeGrafter"/>
</dbReference>
<name>H2YY29_CIOSA</name>